<dbReference type="Proteomes" id="UP000325577">
    <property type="component" value="Linkage Group LG17"/>
</dbReference>
<evidence type="ECO:0000256" key="1">
    <source>
        <dbReference type="SAM" id="MobiDB-lite"/>
    </source>
</evidence>
<gene>
    <name evidence="2" type="ORF">F0562_030573</name>
</gene>
<accession>A0A5J5AZ52</accession>
<proteinExistence type="predicted"/>
<organism evidence="2 3">
    <name type="scientific">Nyssa sinensis</name>
    <dbReference type="NCBI Taxonomy" id="561372"/>
    <lineage>
        <taxon>Eukaryota</taxon>
        <taxon>Viridiplantae</taxon>
        <taxon>Streptophyta</taxon>
        <taxon>Embryophyta</taxon>
        <taxon>Tracheophyta</taxon>
        <taxon>Spermatophyta</taxon>
        <taxon>Magnoliopsida</taxon>
        <taxon>eudicotyledons</taxon>
        <taxon>Gunneridae</taxon>
        <taxon>Pentapetalae</taxon>
        <taxon>asterids</taxon>
        <taxon>Cornales</taxon>
        <taxon>Nyssaceae</taxon>
        <taxon>Nyssa</taxon>
    </lineage>
</organism>
<name>A0A5J5AZ52_9ASTE</name>
<keyword evidence="3" id="KW-1185">Reference proteome</keyword>
<evidence type="ECO:0000313" key="3">
    <source>
        <dbReference type="Proteomes" id="UP000325577"/>
    </source>
</evidence>
<feature type="region of interest" description="Disordered" evidence="1">
    <location>
        <begin position="108"/>
        <end position="127"/>
    </location>
</feature>
<evidence type="ECO:0000313" key="2">
    <source>
        <dbReference type="EMBL" id="KAA8535570.1"/>
    </source>
</evidence>
<dbReference type="EMBL" id="CM018040">
    <property type="protein sequence ID" value="KAA8535570.1"/>
    <property type="molecule type" value="Genomic_DNA"/>
</dbReference>
<reference evidence="2 3" key="1">
    <citation type="submission" date="2019-09" db="EMBL/GenBank/DDBJ databases">
        <title>A chromosome-level genome assembly of the Chinese tupelo Nyssa sinensis.</title>
        <authorList>
            <person name="Yang X."/>
            <person name="Kang M."/>
            <person name="Yang Y."/>
            <person name="Xiong H."/>
            <person name="Wang M."/>
            <person name="Zhang Z."/>
            <person name="Wang Z."/>
            <person name="Wu H."/>
            <person name="Ma T."/>
            <person name="Liu J."/>
            <person name="Xi Z."/>
        </authorList>
    </citation>
    <scope>NUCLEOTIDE SEQUENCE [LARGE SCALE GENOMIC DNA]</scope>
    <source>
        <strain evidence="2">J267</strain>
        <tissue evidence="2">Leaf</tissue>
    </source>
</reference>
<feature type="compositionally biased region" description="Polar residues" evidence="1">
    <location>
        <begin position="81"/>
        <end position="91"/>
    </location>
</feature>
<sequence>MRANLIGSDEADMDTKTTVLTARRERWSDPWSERGWIYGGLDVSIRGHCGIGGSSFFFSRASSTSNFISQFDTPRCEEAEPSSSQNCQRSFEGSGHEASSRGVLVLQGSEPSRDCQGPPGRPHKGKYKKTMTGLGILQSQKNKLALLIETMKMEEEAATALKLTSTVEAVRAVAKEEIEREIMDEVNKLGGEFMDHGYHLFRRKIQKLYPDLDISRVNDVELEDSEPTSLEPTLILLAVDAEPIFVTPPVTIK</sequence>
<dbReference type="AlphaFoldDB" id="A0A5J5AZ52"/>
<feature type="region of interest" description="Disordered" evidence="1">
    <location>
        <begin position="74"/>
        <end position="103"/>
    </location>
</feature>
<protein>
    <submittedName>
        <fullName evidence="2">Uncharacterized protein</fullName>
    </submittedName>
</protein>